<dbReference type="OrthoDB" id="1118146at2"/>
<dbReference type="GO" id="GO:0016020">
    <property type="term" value="C:membrane"/>
    <property type="evidence" value="ECO:0007669"/>
    <property type="project" value="UniProtKB-SubCell"/>
</dbReference>
<evidence type="ECO:0000256" key="1">
    <source>
        <dbReference type="ARBA" id="ARBA00004141"/>
    </source>
</evidence>
<dbReference type="InterPro" id="IPR007016">
    <property type="entry name" value="O-antigen_ligase-rel_domated"/>
</dbReference>
<dbReference type="PANTHER" id="PTHR37422:SF17">
    <property type="entry name" value="O-ANTIGEN LIGASE"/>
    <property type="match status" value="1"/>
</dbReference>
<evidence type="ECO:0000256" key="2">
    <source>
        <dbReference type="ARBA" id="ARBA00022692"/>
    </source>
</evidence>
<keyword evidence="7" id="KW-1185">Reference proteome</keyword>
<dbReference type="GO" id="GO:0016874">
    <property type="term" value="F:ligase activity"/>
    <property type="evidence" value="ECO:0007669"/>
    <property type="project" value="UniProtKB-KW"/>
</dbReference>
<sequence length="436" mass="48042">MLENARIRLAFSTLVLFALLAGDAVRFTLGWWFFGVLTIGLTFFAGWLLWLQRARWSVGGMPLPLLTFLALATVSIFWSHYPGATALGLFTTWIIVVNAVALAVTFTWAELLRALGLVLRFVIGVSLLFELFVSLVLRERLLPFFGQPGVNYDSYDKIPGMLMWSRNQLFDVFGDGRIQGILGNANSLGFLALLALIVFGIQLAARTVQRSWGILWIVLAAATILMTKSATVTLALAGVAVVLVIALLVRHAKTDRGRMITYAASTAALAAVVVIAFLLRSRVFELLGKSSDLTGRLGIWQKVIDLAQQRPAFGWGWVSYWVPWADPFHNLVFRSGVRQLQAHNTWLDVAFQLGLVGLIVFIALVGAALIKAWQHAVDRPQKAPGAPLRHSAITLLPLLVLVALVVQSFAESRLITEYGFALLIVVAVKTKRRELL</sequence>
<evidence type="ECO:0000256" key="3">
    <source>
        <dbReference type="ARBA" id="ARBA00022989"/>
    </source>
</evidence>
<dbReference type="RefSeq" id="WP_104095326.1">
    <property type="nucleotide sequence ID" value="NZ_JACHBP010000001.1"/>
</dbReference>
<dbReference type="Pfam" id="PF04932">
    <property type="entry name" value="Wzy_C"/>
    <property type="match status" value="1"/>
</dbReference>
<protein>
    <submittedName>
        <fullName evidence="6">O-antigen ligase family protein</fullName>
    </submittedName>
</protein>
<gene>
    <name evidence="6" type="ORF">E3N84_04940</name>
</gene>
<keyword evidence="4" id="KW-0472">Membrane</keyword>
<evidence type="ECO:0000313" key="6">
    <source>
        <dbReference type="EMBL" id="TFB79454.1"/>
    </source>
</evidence>
<dbReference type="EMBL" id="SOFI01000003">
    <property type="protein sequence ID" value="TFB79454.1"/>
    <property type="molecule type" value="Genomic_DNA"/>
</dbReference>
<organism evidence="6 7">
    <name type="scientific">Terrimesophilobacter mesophilus</name>
    <dbReference type="NCBI Taxonomy" id="433647"/>
    <lineage>
        <taxon>Bacteria</taxon>
        <taxon>Bacillati</taxon>
        <taxon>Actinomycetota</taxon>
        <taxon>Actinomycetes</taxon>
        <taxon>Micrococcales</taxon>
        <taxon>Microbacteriaceae</taxon>
        <taxon>Terrimesophilobacter</taxon>
    </lineage>
</organism>
<proteinExistence type="predicted"/>
<keyword evidence="3" id="KW-1133">Transmembrane helix</keyword>
<keyword evidence="2" id="KW-0812">Transmembrane</keyword>
<evidence type="ECO:0000256" key="4">
    <source>
        <dbReference type="ARBA" id="ARBA00023136"/>
    </source>
</evidence>
<reference evidence="6 7" key="1">
    <citation type="submission" date="2019-03" db="EMBL/GenBank/DDBJ databases">
        <title>Genomics of glacier-inhabiting Cryobacterium strains.</title>
        <authorList>
            <person name="Liu Q."/>
            <person name="Xin Y.-H."/>
        </authorList>
    </citation>
    <scope>NUCLEOTIDE SEQUENCE [LARGE SCALE GENOMIC DNA]</scope>
    <source>
        <strain evidence="6 7">CGMCC 1.10440</strain>
    </source>
</reference>
<dbReference type="PANTHER" id="PTHR37422">
    <property type="entry name" value="TEICHURONIC ACID BIOSYNTHESIS PROTEIN TUAE"/>
    <property type="match status" value="1"/>
</dbReference>
<dbReference type="InterPro" id="IPR051533">
    <property type="entry name" value="WaaL-like"/>
</dbReference>
<evidence type="ECO:0000259" key="5">
    <source>
        <dbReference type="Pfam" id="PF04932"/>
    </source>
</evidence>
<comment type="caution">
    <text evidence="6">The sequence shown here is derived from an EMBL/GenBank/DDBJ whole genome shotgun (WGS) entry which is preliminary data.</text>
</comment>
<comment type="subcellular location">
    <subcellularLocation>
        <location evidence="1">Membrane</location>
        <topology evidence="1">Multi-pass membrane protein</topology>
    </subcellularLocation>
</comment>
<feature type="domain" description="O-antigen ligase-related" evidence="5">
    <location>
        <begin position="217"/>
        <end position="362"/>
    </location>
</feature>
<accession>A0A4R8V8K2</accession>
<name>A0A4R8V8K2_9MICO</name>
<keyword evidence="6" id="KW-0436">Ligase</keyword>
<dbReference type="AlphaFoldDB" id="A0A4R8V8K2"/>
<evidence type="ECO:0000313" key="7">
    <source>
        <dbReference type="Proteomes" id="UP000298488"/>
    </source>
</evidence>
<dbReference type="Proteomes" id="UP000298488">
    <property type="component" value="Unassembled WGS sequence"/>
</dbReference>